<dbReference type="PROSITE" id="PS50206">
    <property type="entry name" value="RHODANESE_3"/>
    <property type="match status" value="3"/>
</dbReference>
<comment type="caution">
    <text evidence="4">The sequence shown here is derived from an EMBL/GenBank/DDBJ whole genome shotgun (WGS) entry which is preliminary data.</text>
</comment>
<feature type="domain" description="Rhodanese" evidence="3">
    <location>
        <begin position="178"/>
        <end position="290"/>
    </location>
</feature>
<evidence type="ECO:0000256" key="2">
    <source>
        <dbReference type="SAM" id="SignalP"/>
    </source>
</evidence>
<dbReference type="SUPFAM" id="SSF52821">
    <property type="entry name" value="Rhodanese/Cell cycle control phosphatase"/>
    <property type="match status" value="3"/>
</dbReference>
<dbReference type="RefSeq" id="WP_249701519.1">
    <property type="nucleotide sequence ID" value="NZ_JAMFLX010000035.1"/>
</dbReference>
<proteinExistence type="predicted"/>
<feature type="domain" description="Rhodanese" evidence="3">
    <location>
        <begin position="42"/>
        <end position="150"/>
    </location>
</feature>
<evidence type="ECO:0000259" key="3">
    <source>
        <dbReference type="PROSITE" id="PS50206"/>
    </source>
</evidence>
<keyword evidence="5" id="KW-1185">Reference proteome</keyword>
<protein>
    <submittedName>
        <fullName evidence="4">Rhodanese-like domain-containing protein</fullName>
    </submittedName>
</protein>
<dbReference type="InterPro" id="IPR001763">
    <property type="entry name" value="Rhodanese-like_dom"/>
</dbReference>
<dbReference type="InterPro" id="IPR036873">
    <property type="entry name" value="Rhodanese-like_dom_sf"/>
</dbReference>
<feature type="chain" id="PRO_5047371279" evidence="2">
    <location>
        <begin position="23"/>
        <end position="451"/>
    </location>
</feature>
<dbReference type="CDD" id="cd01449">
    <property type="entry name" value="TST_Repeat_2"/>
    <property type="match status" value="1"/>
</dbReference>
<feature type="signal peptide" evidence="2">
    <location>
        <begin position="1"/>
        <end position="22"/>
    </location>
</feature>
<dbReference type="Proteomes" id="UP001203338">
    <property type="component" value="Unassembled WGS sequence"/>
</dbReference>
<keyword evidence="2" id="KW-0732">Signal</keyword>
<dbReference type="PANTHER" id="PTHR43855:SF1">
    <property type="entry name" value="THIOSULFATE SULFURTRANSFERASE"/>
    <property type="match status" value="1"/>
</dbReference>
<dbReference type="Gene3D" id="3.40.250.10">
    <property type="entry name" value="Rhodanese-like domain"/>
    <property type="match status" value="3"/>
</dbReference>
<dbReference type="InterPro" id="IPR051126">
    <property type="entry name" value="Thiosulfate_sulfurtransferase"/>
</dbReference>
<dbReference type="SMART" id="SM00450">
    <property type="entry name" value="RHOD"/>
    <property type="match status" value="3"/>
</dbReference>
<organism evidence="4 5">
    <name type="scientific">Parendozoicomonas callyspongiae</name>
    <dbReference type="NCBI Taxonomy" id="2942213"/>
    <lineage>
        <taxon>Bacteria</taxon>
        <taxon>Pseudomonadati</taxon>
        <taxon>Pseudomonadota</taxon>
        <taxon>Gammaproteobacteria</taxon>
        <taxon>Oceanospirillales</taxon>
        <taxon>Endozoicomonadaceae</taxon>
        <taxon>Parendozoicomonas</taxon>
    </lineage>
</organism>
<dbReference type="Pfam" id="PF00581">
    <property type="entry name" value="Rhodanese"/>
    <property type="match status" value="3"/>
</dbReference>
<reference evidence="4 5" key="1">
    <citation type="submission" date="2022-05" db="EMBL/GenBank/DDBJ databases">
        <authorList>
            <person name="Park J.-S."/>
        </authorList>
    </citation>
    <scope>NUCLEOTIDE SEQUENCE [LARGE SCALE GENOMIC DNA]</scope>
    <source>
        <strain evidence="4 5">2012CJ34-2</strain>
    </source>
</reference>
<dbReference type="EMBL" id="JAMFLX010000035">
    <property type="protein sequence ID" value="MCL6271856.1"/>
    <property type="molecule type" value="Genomic_DNA"/>
</dbReference>
<evidence type="ECO:0000313" key="5">
    <source>
        <dbReference type="Proteomes" id="UP001203338"/>
    </source>
</evidence>
<dbReference type="CDD" id="cd00158">
    <property type="entry name" value="RHOD"/>
    <property type="match status" value="1"/>
</dbReference>
<dbReference type="PANTHER" id="PTHR43855">
    <property type="entry name" value="THIOSULFATE SULFURTRANSFERASE"/>
    <property type="match status" value="1"/>
</dbReference>
<keyword evidence="1" id="KW-0677">Repeat</keyword>
<name>A0ABT0PLJ8_9GAMM</name>
<feature type="domain" description="Rhodanese" evidence="3">
    <location>
        <begin position="324"/>
        <end position="446"/>
    </location>
</feature>
<sequence length="451" mass="50646">MFRILFRLMPAVFLALSFTAKAADQNVFIKTLTASEVASHLKQQDWVIVDTRLNDAFNGWKLDGVKRGGHIPGAEDFSANWLKVKKDSLQDDLKLALQTKGIAKDRNIVLYDANGKDAEAVADYLYKQGYHNLYRFDINKWADDSKRPLEKFTRYQDIVPAVVVKDILDGKRPETFENAETIKMVEASWGPEKASYGKGHIPTSFHVNTDIIEPPTETKPTMWMLADDEALTQFALDFGFTKNDTVVVSSEEDMAAYRMAMVLKYLGVKDVRILNGGTLAWTMAGYELEKKSHKPTPVKDFGAPTPANPEVFTTMEYVKNNVGKNDNFVLVDNRTMDEHLGKITGYTYHDKKGRIPGSVFGYAGTSGSYGMEFFRNPDNTMRNPSEFLELWKEQGIDTSKKLAFMCGSGWRAAEIYYYADVAGLKDISVYSDGWIGWSNAGLPSETGPVIK</sequence>
<evidence type="ECO:0000256" key="1">
    <source>
        <dbReference type="ARBA" id="ARBA00022737"/>
    </source>
</evidence>
<gene>
    <name evidence="4" type="ORF">M3P05_18215</name>
</gene>
<accession>A0ABT0PLJ8</accession>
<evidence type="ECO:0000313" key="4">
    <source>
        <dbReference type="EMBL" id="MCL6271856.1"/>
    </source>
</evidence>